<comment type="caution">
    <text evidence="7">The sequence shown here is derived from an EMBL/GenBank/DDBJ whole genome shotgun (WGS) entry which is preliminary data.</text>
</comment>
<dbReference type="InterPro" id="IPR001254">
    <property type="entry name" value="Trypsin_dom"/>
</dbReference>
<dbReference type="SMART" id="SM00020">
    <property type="entry name" value="Tryp_SPc"/>
    <property type="match status" value="1"/>
</dbReference>
<proteinExistence type="predicted"/>
<keyword evidence="4" id="KW-1015">Disulfide bond</keyword>
<dbReference type="Proteomes" id="UP001627154">
    <property type="component" value="Unassembled WGS sequence"/>
</dbReference>
<evidence type="ECO:0000256" key="2">
    <source>
        <dbReference type="ARBA" id="ARBA00022801"/>
    </source>
</evidence>
<dbReference type="PANTHER" id="PTHR24276">
    <property type="entry name" value="POLYSERASE-RELATED"/>
    <property type="match status" value="1"/>
</dbReference>
<dbReference type="GO" id="GO:0008236">
    <property type="term" value="F:serine-type peptidase activity"/>
    <property type="evidence" value="ECO:0007669"/>
    <property type="project" value="UniProtKB-KW"/>
</dbReference>
<dbReference type="InterPro" id="IPR018114">
    <property type="entry name" value="TRYPSIN_HIS"/>
</dbReference>
<sequence length="260" mass="28983">MLQVNFFVLCTLCLVKFRFFVIGVPLNDGKKAEIGEFKYQVALLEEDDYIANCGGGIIDAKFILTAAHCVIDPIENEFKSTGLFVMAGAVDLYDNSEVTEKVRVIKIWVPDEYPDKNADPEEPYLSTGDIAVLELVHPLTLNKVSSNLPELNKLNLPTPDSDYADKIAVITGYGLYNVDWTSMKFDEHDQVIHIGDDTSSNKLHHAEARVISNEACKSAYHPSIKSRHLCANVLHCPRGQCSKPGICQVCNNDNNKKHRT</sequence>
<dbReference type="Gene3D" id="2.40.10.10">
    <property type="entry name" value="Trypsin-like serine proteases"/>
    <property type="match status" value="1"/>
</dbReference>
<dbReference type="PROSITE" id="PS50240">
    <property type="entry name" value="TRYPSIN_DOM"/>
    <property type="match status" value="1"/>
</dbReference>
<evidence type="ECO:0000256" key="5">
    <source>
        <dbReference type="SAM" id="SignalP"/>
    </source>
</evidence>
<evidence type="ECO:0000256" key="1">
    <source>
        <dbReference type="ARBA" id="ARBA00022670"/>
    </source>
</evidence>
<feature type="domain" description="Peptidase S1" evidence="6">
    <location>
        <begin position="21"/>
        <end position="260"/>
    </location>
</feature>
<keyword evidence="3" id="KW-0720">Serine protease</keyword>
<evidence type="ECO:0000256" key="3">
    <source>
        <dbReference type="ARBA" id="ARBA00022825"/>
    </source>
</evidence>
<keyword evidence="1" id="KW-0645">Protease</keyword>
<dbReference type="SUPFAM" id="SSF50494">
    <property type="entry name" value="Trypsin-like serine proteases"/>
    <property type="match status" value="1"/>
</dbReference>
<dbReference type="AlphaFoldDB" id="A0ABD2WI89"/>
<evidence type="ECO:0000256" key="4">
    <source>
        <dbReference type="ARBA" id="ARBA00023157"/>
    </source>
</evidence>
<dbReference type="GO" id="GO:0006508">
    <property type="term" value="P:proteolysis"/>
    <property type="evidence" value="ECO:0007669"/>
    <property type="project" value="UniProtKB-KW"/>
</dbReference>
<accession>A0ABD2WI89</accession>
<gene>
    <name evidence="7" type="ORF">TKK_012785</name>
</gene>
<evidence type="ECO:0000313" key="7">
    <source>
        <dbReference type="EMBL" id="KAL3392740.1"/>
    </source>
</evidence>
<name>A0ABD2WI89_9HYME</name>
<protein>
    <recommendedName>
        <fullName evidence="6">Peptidase S1 domain-containing protein</fullName>
    </recommendedName>
</protein>
<keyword evidence="8" id="KW-1185">Reference proteome</keyword>
<dbReference type="PANTHER" id="PTHR24276:SF98">
    <property type="entry name" value="FI18310P1-RELATED"/>
    <property type="match status" value="1"/>
</dbReference>
<keyword evidence="5" id="KW-0732">Signal</keyword>
<evidence type="ECO:0000313" key="8">
    <source>
        <dbReference type="Proteomes" id="UP001627154"/>
    </source>
</evidence>
<dbReference type="InterPro" id="IPR009003">
    <property type="entry name" value="Peptidase_S1_PA"/>
</dbReference>
<dbReference type="PROSITE" id="PS00134">
    <property type="entry name" value="TRYPSIN_HIS"/>
    <property type="match status" value="1"/>
</dbReference>
<evidence type="ECO:0000259" key="6">
    <source>
        <dbReference type="PROSITE" id="PS50240"/>
    </source>
</evidence>
<dbReference type="EMBL" id="JBJJXI010000102">
    <property type="protein sequence ID" value="KAL3392740.1"/>
    <property type="molecule type" value="Genomic_DNA"/>
</dbReference>
<reference evidence="7 8" key="1">
    <citation type="journal article" date="2024" name="bioRxiv">
        <title>A reference genome for Trichogramma kaykai: A tiny desert-dwelling parasitoid wasp with competing sex-ratio distorters.</title>
        <authorList>
            <person name="Culotta J."/>
            <person name="Lindsey A.R."/>
        </authorList>
    </citation>
    <scope>NUCLEOTIDE SEQUENCE [LARGE SCALE GENOMIC DNA]</scope>
    <source>
        <strain evidence="7 8">KSX58</strain>
    </source>
</reference>
<dbReference type="InterPro" id="IPR050430">
    <property type="entry name" value="Peptidase_S1"/>
</dbReference>
<organism evidence="7 8">
    <name type="scientific">Trichogramma kaykai</name>
    <dbReference type="NCBI Taxonomy" id="54128"/>
    <lineage>
        <taxon>Eukaryota</taxon>
        <taxon>Metazoa</taxon>
        <taxon>Ecdysozoa</taxon>
        <taxon>Arthropoda</taxon>
        <taxon>Hexapoda</taxon>
        <taxon>Insecta</taxon>
        <taxon>Pterygota</taxon>
        <taxon>Neoptera</taxon>
        <taxon>Endopterygota</taxon>
        <taxon>Hymenoptera</taxon>
        <taxon>Apocrita</taxon>
        <taxon>Proctotrupomorpha</taxon>
        <taxon>Chalcidoidea</taxon>
        <taxon>Trichogrammatidae</taxon>
        <taxon>Trichogramma</taxon>
    </lineage>
</organism>
<dbReference type="InterPro" id="IPR043504">
    <property type="entry name" value="Peptidase_S1_PA_chymotrypsin"/>
</dbReference>
<keyword evidence="2" id="KW-0378">Hydrolase</keyword>
<dbReference type="Pfam" id="PF00089">
    <property type="entry name" value="Trypsin"/>
    <property type="match status" value="1"/>
</dbReference>
<feature type="signal peptide" evidence="5">
    <location>
        <begin position="1"/>
        <end position="23"/>
    </location>
</feature>
<feature type="chain" id="PRO_5044827858" description="Peptidase S1 domain-containing protein" evidence="5">
    <location>
        <begin position="24"/>
        <end position="260"/>
    </location>
</feature>